<evidence type="ECO:0000256" key="7">
    <source>
        <dbReference type="ARBA" id="ARBA00022741"/>
    </source>
</evidence>
<dbReference type="PROSITE" id="PS50109">
    <property type="entry name" value="HIS_KIN"/>
    <property type="match status" value="1"/>
</dbReference>
<dbReference type="CDD" id="cd00082">
    <property type="entry name" value="HisKA"/>
    <property type="match status" value="1"/>
</dbReference>
<proteinExistence type="predicted"/>
<feature type="transmembrane region" description="Helical" evidence="10">
    <location>
        <begin position="21"/>
        <end position="44"/>
    </location>
</feature>
<protein>
    <recommendedName>
        <fullName evidence="3">histidine kinase</fullName>
        <ecNumber evidence="3">2.7.13.3</ecNumber>
    </recommendedName>
</protein>
<feature type="transmembrane region" description="Helical" evidence="10">
    <location>
        <begin position="164"/>
        <end position="185"/>
    </location>
</feature>
<keyword evidence="6" id="KW-0808">Transferase</keyword>
<keyword evidence="4" id="KW-1003">Cell membrane</keyword>
<dbReference type="PATRIC" id="fig|1367847.3.peg.1342"/>
<dbReference type="KEGG" id="pami:JCM7686_1371"/>
<evidence type="ECO:0000313" key="12">
    <source>
        <dbReference type="EMBL" id="AGT08472.1"/>
    </source>
</evidence>
<evidence type="ECO:0000256" key="1">
    <source>
        <dbReference type="ARBA" id="ARBA00000085"/>
    </source>
</evidence>
<accession>S5XTG8</accession>
<keyword evidence="8 12" id="KW-0418">Kinase</keyword>
<dbReference type="PANTHER" id="PTHR44936:SF10">
    <property type="entry name" value="SENSOR PROTEIN RSTB"/>
    <property type="match status" value="1"/>
</dbReference>
<dbReference type="PANTHER" id="PTHR44936">
    <property type="entry name" value="SENSOR PROTEIN CREC"/>
    <property type="match status" value="1"/>
</dbReference>
<dbReference type="Gene3D" id="1.10.287.130">
    <property type="match status" value="1"/>
</dbReference>
<comment type="subcellular location">
    <subcellularLocation>
        <location evidence="2">Cell membrane</location>
        <topology evidence="2">Multi-pass membrane protein</topology>
    </subcellularLocation>
</comment>
<dbReference type="GO" id="GO:0000155">
    <property type="term" value="F:phosphorelay sensor kinase activity"/>
    <property type="evidence" value="ECO:0007669"/>
    <property type="project" value="InterPro"/>
</dbReference>
<comment type="catalytic activity">
    <reaction evidence="1">
        <text>ATP + protein L-histidine = ADP + protein N-phospho-L-histidine.</text>
        <dbReference type="EC" id="2.7.13.3"/>
    </reaction>
</comment>
<dbReference type="CDD" id="cd00075">
    <property type="entry name" value="HATPase"/>
    <property type="match status" value="1"/>
</dbReference>
<dbReference type="EMBL" id="CP006650">
    <property type="protein sequence ID" value="AGT08472.1"/>
    <property type="molecule type" value="Genomic_DNA"/>
</dbReference>
<dbReference type="InterPro" id="IPR003661">
    <property type="entry name" value="HisK_dim/P_dom"/>
</dbReference>
<dbReference type="SUPFAM" id="SSF47384">
    <property type="entry name" value="Homodimeric domain of signal transducing histidine kinase"/>
    <property type="match status" value="1"/>
</dbReference>
<dbReference type="EC" id="2.7.13.3" evidence="3"/>
<dbReference type="Gene3D" id="3.30.565.10">
    <property type="entry name" value="Histidine kinase-like ATPase, C-terminal domain"/>
    <property type="match status" value="1"/>
</dbReference>
<keyword evidence="10" id="KW-0472">Membrane</keyword>
<evidence type="ECO:0000313" key="13">
    <source>
        <dbReference type="Proteomes" id="UP000015480"/>
    </source>
</evidence>
<reference evidence="12 13" key="1">
    <citation type="journal article" date="2014" name="BMC Genomics">
        <title>Architecture and functions of a multipartite genome of the methylotrophic bacterium Paracoccus aminophilus JCM 7686, containing primary and secondary chromids.</title>
        <authorList>
            <person name="Dziewit L."/>
            <person name="Czarnecki J."/>
            <person name="Wibberg D."/>
            <person name="Radlinska M."/>
            <person name="Mrozek P."/>
            <person name="Szymczak M."/>
            <person name="Schluter A."/>
            <person name="Puhler A."/>
            <person name="Bartosik D."/>
        </authorList>
    </citation>
    <scope>NUCLEOTIDE SEQUENCE [LARGE SCALE GENOMIC DNA]</scope>
    <source>
        <strain evidence="12">JCM 7686</strain>
    </source>
</reference>
<dbReference type="InterPro" id="IPR036097">
    <property type="entry name" value="HisK_dim/P_sf"/>
</dbReference>
<keyword evidence="5" id="KW-0597">Phosphoprotein</keyword>
<evidence type="ECO:0000256" key="5">
    <source>
        <dbReference type="ARBA" id="ARBA00022553"/>
    </source>
</evidence>
<dbReference type="eggNOG" id="COG4191">
    <property type="taxonomic scope" value="Bacteria"/>
</dbReference>
<organism evidence="12 13">
    <name type="scientific">Paracoccus aminophilus JCM 7686</name>
    <dbReference type="NCBI Taxonomy" id="1367847"/>
    <lineage>
        <taxon>Bacteria</taxon>
        <taxon>Pseudomonadati</taxon>
        <taxon>Pseudomonadota</taxon>
        <taxon>Alphaproteobacteria</taxon>
        <taxon>Rhodobacterales</taxon>
        <taxon>Paracoccaceae</taxon>
        <taxon>Paracoccus</taxon>
    </lineage>
</organism>
<keyword evidence="13" id="KW-1185">Reference proteome</keyword>
<gene>
    <name evidence="12" type="ORF">JCM7686_1371</name>
</gene>
<feature type="transmembrane region" description="Helical" evidence="10">
    <location>
        <begin position="111"/>
        <end position="143"/>
    </location>
</feature>
<feature type="domain" description="Histidine kinase" evidence="11">
    <location>
        <begin position="220"/>
        <end position="426"/>
    </location>
</feature>
<dbReference type="RefSeq" id="WP_020950110.1">
    <property type="nucleotide sequence ID" value="NC_022041.1"/>
</dbReference>
<dbReference type="InterPro" id="IPR036890">
    <property type="entry name" value="HATPase_C_sf"/>
</dbReference>
<dbReference type="InterPro" id="IPR005467">
    <property type="entry name" value="His_kinase_dom"/>
</dbReference>
<dbReference type="SUPFAM" id="SSF55874">
    <property type="entry name" value="ATPase domain of HSP90 chaperone/DNA topoisomerase II/histidine kinase"/>
    <property type="match status" value="1"/>
</dbReference>
<evidence type="ECO:0000256" key="6">
    <source>
        <dbReference type="ARBA" id="ARBA00022679"/>
    </source>
</evidence>
<dbReference type="STRING" id="1367847.JCM7686_1371"/>
<keyword evidence="7" id="KW-0547">Nucleotide-binding</keyword>
<feature type="transmembrane region" description="Helical" evidence="10">
    <location>
        <begin position="50"/>
        <end position="69"/>
    </location>
</feature>
<dbReference type="SMART" id="SM00387">
    <property type="entry name" value="HATPase_c"/>
    <property type="match status" value="1"/>
</dbReference>
<dbReference type="InterPro" id="IPR050980">
    <property type="entry name" value="2C_sensor_his_kinase"/>
</dbReference>
<dbReference type="AlphaFoldDB" id="S5XTG8"/>
<dbReference type="GO" id="GO:0005524">
    <property type="term" value="F:ATP binding"/>
    <property type="evidence" value="ECO:0007669"/>
    <property type="project" value="UniProtKB-KW"/>
</dbReference>
<evidence type="ECO:0000256" key="9">
    <source>
        <dbReference type="ARBA" id="ARBA00022840"/>
    </source>
</evidence>
<name>S5XTG8_PARAH</name>
<evidence type="ECO:0000256" key="8">
    <source>
        <dbReference type="ARBA" id="ARBA00022777"/>
    </source>
</evidence>
<evidence type="ECO:0000256" key="3">
    <source>
        <dbReference type="ARBA" id="ARBA00012438"/>
    </source>
</evidence>
<sequence length="426" mass="46589">MDNLEEMRRITARTARKNLALLIRLRWIAILGQIAAIAVTHSLLDLSLPLGRMIPVSMALVVLNLISVWWLRHQREIGNRLILWSLLLDVAALTILLYLSGGASNPFVTLFILQVILGVVLLPPGLAFIVMLATVAAFFWLLGNGRPLILPMPARGLEPSFMDLHLQGMFLGFVMAAGLLFRFMLSISENLRQRDNQIAHLRRQLIEEDHLVRLGLLASGAAHEIGTPLTTVAVTLDDWQTQGLPPEDELRLETARMLGEVARCRAIVSDMLMSSGQERLDEAGPELIEDFLEDLVADWQASDPTLAVTIEADEAESVLILADPMLENALRNLLDNAVEAGARRLTISARPLGDDRVQLRLADDGPGFPPEIIGAPGHPFQSSHEDPGRGLGLFLVSNVMRRIGGAMSLENPASGGAAITLEIQSL</sequence>
<dbReference type="Pfam" id="PF02518">
    <property type="entry name" value="HATPase_c"/>
    <property type="match status" value="1"/>
</dbReference>
<keyword evidence="10" id="KW-1133">Transmembrane helix</keyword>
<evidence type="ECO:0000256" key="4">
    <source>
        <dbReference type="ARBA" id="ARBA00022475"/>
    </source>
</evidence>
<dbReference type="HOGENOM" id="CLU_046130_1_1_5"/>
<dbReference type="OrthoDB" id="9785252at2"/>
<dbReference type="PRINTS" id="PR00344">
    <property type="entry name" value="BCTRLSENSOR"/>
</dbReference>
<dbReference type="Proteomes" id="UP000015480">
    <property type="component" value="Chromosome"/>
</dbReference>
<dbReference type="GO" id="GO:0005886">
    <property type="term" value="C:plasma membrane"/>
    <property type="evidence" value="ECO:0007669"/>
    <property type="project" value="UniProtKB-SubCell"/>
</dbReference>
<dbReference type="InterPro" id="IPR004358">
    <property type="entry name" value="Sig_transdc_His_kin-like_C"/>
</dbReference>
<evidence type="ECO:0000256" key="2">
    <source>
        <dbReference type="ARBA" id="ARBA00004651"/>
    </source>
</evidence>
<keyword evidence="9" id="KW-0067">ATP-binding</keyword>
<evidence type="ECO:0000259" key="11">
    <source>
        <dbReference type="PROSITE" id="PS50109"/>
    </source>
</evidence>
<dbReference type="InterPro" id="IPR003594">
    <property type="entry name" value="HATPase_dom"/>
</dbReference>
<keyword evidence="10" id="KW-0812">Transmembrane</keyword>
<feature type="transmembrane region" description="Helical" evidence="10">
    <location>
        <begin position="81"/>
        <end position="99"/>
    </location>
</feature>
<dbReference type="SMART" id="SM00388">
    <property type="entry name" value="HisKA"/>
    <property type="match status" value="1"/>
</dbReference>
<evidence type="ECO:0000256" key="10">
    <source>
        <dbReference type="SAM" id="Phobius"/>
    </source>
</evidence>